<protein>
    <submittedName>
        <fullName evidence="1">Uncharacterized protein</fullName>
    </submittedName>
</protein>
<name>A0A9D4CF67_DREPO</name>
<sequence>MFSLYTYRDNCPTPGGHVFLPIITIFHLVREIYKIDKTHVLTKCHADWTEHVTSRVFTCFHYIHIEKSAPPRGGHVFSPICTIFERVRDINKTNVLIKFHDDWAQIVTSRVFTRSTAPAPGGHIFKGTGTIFELN</sequence>
<evidence type="ECO:0000313" key="1">
    <source>
        <dbReference type="EMBL" id="KAH3724113.1"/>
    </source>
</evidence>
<reference evidence="1" key="1">
    <citation type="journal article" date="2019" name="bioRxiv">
        <title>The Genome of the Zebra Mussel, Dreissena polymorpha: A Resource for Invasive Species Research.</title>
        <authorList>
            <person name="McCartney M.A."/>
            <person name="Auch B."/>
            <person name="Kono T."/>
            <person name="Mallez S."/>
            <person name="Zhang Y."/>
            <person name="Obille A."/>
            <person name="Becker A."/>
            <person name="Abrahante J.E."/>
            <person name="Garbe J."/>
            <person name="Badalamenti J.P."/>
            <person name="Herman A."/>
            <person name="Mangelson H."/>
            <person name="Liachko I."/>
            <person name="Sullivan S."/>
            <person name="Sone E.D."/>
            <person name="Koren S."/>
            <person name="Silverstein K.A.T."/>
            <person name="Beckman K.B."/>
            <person name="Gohl D.M."/>
        </authorList>
    </citation>
    <scope>NUCLEOTIDE SEQUENCE</scope>
    <source>
        <strain evidence="1">Duluth1</strain>
        <tissue evidence="1">Whole animal</tissue>
    </source>
</reference>
<keyword evidence="2" id="KW-1185">Reference proteome</keyword>
<gene>
    <name evidence="1" type="ORF">DPMN_049917</name>
</gene>
<organism evidence="1 2">
    <name type="scientific">Dreissena polymorpha</name>
    <name type="common">Zebra mussel</name>
    <name type="synonym">Mytilus polymorpha</name>
    <dbReference type="NCBI Taxonomy" id="45954"/>
    <lineage>
        <taxon>Eukaryota</taxon>
        <taxon>Metazoa</taxon>
        <taxon>Spiralia</taxon>
        <taxon>Lophotrochozoa</taxon>
        <taxon>Mollusca</taxon>
        <taxon>Bivalvia</taxon>
        <taxon>Autobranchia</taxon>
        <taxon>Heteroconchia</taxon>
        <taxon>Euheterodonta</taxon>
        <taxon>Imparidentia</taxon>
        <taxon>Neoheterodontei</taxon>
        <taxon>Myida</taxon>
        <taxon>Dreissenoidea</taxon>
        <taxon>Dreissenidae</taxon>
        <taxon>Dreissena</taxon>
    </lineage>
</organism>
<dbReference type="EMBL" id="JAIWYP010000012">
    <property type="protein sequence ID" value="KAH3724113.1"/>
    <property type="molecule type" value="Genomic_DNA"/>
</dbReference>
<proteinExistence type="predicted"/>
<reference evidence="1" key="2">
    <citation type="submission" date="2020-11" db="EMBL/GenBank/DDBJ databases">
        <authorList>
            <person name="McCartney M.A."/>
            <person name="Auch B."/>
            <person name="Kono T."/>
            <person name="Mallez S."/>
            <person name="Becker A."/>
            <person name="Gohl D.M."/>
            <person name="Silverstein K.A.T."/>
            <person name="Koren S."/>
            <person name="Bechman K.B."/>
            <person name="Herman A."/>
            <person name="Abrahante J.E."/>
            <person name="Garbe J."/>
        </authorList>
    </citation>
    <scope>NUCLEOTIDE SEQUENCE</scope>
    <source>
        <strain evidence="1">Duluth1</strain>
        <tissue evidence="1">Whole animal</tissue>
    </source>
</reference>
<dbReference type="AlphaFoldDB" id="A0A9D4CF67"/>
<comment type="caution">
    <text evidence="1">The sequence shown here is derived from an EMBL/GenBank/DDBJ whole genome shotgun (WGS) entry which is preliminary data.</text>
</comment>
<dbReference type="Proteomes" id="UP000828390">
    <property type="component" value="Unassembled WGS sequence"/>
</dbReference>
<evidence type="ECO:0000313" key="2">
    <source>
        <dbReference type="Proteomes" id="UP000828390"/>
    </source>
</evidence>
<accession>A0A9D4CF67</accession>